<evidence type="ECO:0000313" key="3">
    <source>
        <dbReference type="Proteomes" id="UP001610446"/>
    </source>
</evidence>
<evidence type="ECO:0000256" key="1">
    <source>
        <dbReference type="SAM" id="MobiDB-lite"/>
    </source>
</evidence>
<evidence type="ECO:0000313" key="2">
    <source>
        <dbReference type="EMBL" id="KAL2828115.1"/>
    </source>
</evidence>
<comment type="caution">
    <text evidence="2">The sequence shown here is derived from an EMBL/GenBank/DDBJ whole genome shotgun (WGS) entry which is preliminary data.</text>
</comment>
<feature type="region of interest" description="Disordered" evidence="1">
    <location>
        <begin position="103"/>
        <end position="131"/>
    </location>
</feature>
<feature type="compositionally biased region" description="Low complexity" evidence="1">
    <location>
        <begin position="109"/>
        <end position="128"/>
    </location>
</feature>
<keyword evidence="3" id="KW-1185">Reference proteome</keyword>
<organism evidence="2 3">
    <name type="scientific">Aspergillus pseudoustus</name>
    <dbReference type="NCBI Taxonomy" id="1810923"/>
    <lineage>
        <taxon>Eukaryota</taxon>
        <taxon>Fungi</taxon>
        <taxon>Dikarya</taxon>
        <taxon>Ascomycota</taxon>
        <taxon>Pezizomycotina</taxon>
        <taxon>Eurotiomycetes</taxon>
        <taxon>Eurotiomycetidae</taxon>
        <taxon>Eurotiales</taxon>
        <taxon>Aspergillaceae</taxon>
        <taxon>Aspergillus</taxon>
        <taxon>Aspergillus subgen. Nidulantes</taxon>
    </lineage>
</organism>
<reference evidence="2 3" key="1">
    <citation type="submission" date="2024-07" db="EMBL/GenBank/DDBJ databases">
        <title>Section-level genome sequencing and comparative genomics of Aspergillus sections Usti and Cavernicolus.</title>
        <authorList>
            <consortium name="Lawrence Berkeley National Laboratory"/>
            <person name="Nybo J.L."/>
            <person name="Vesth T.C."/>
            <person name="Theobald S."/>
            <person name="Frisvad J.C."/>
            <person name="Larsen T.O."/>
            <person name="Kjaerboelling I."/>
            <person name="Rothschild-Mancinelli K."/>
            <person name="Lyhne E.K."/>
            <person name="Kogle M.E."/>
            <person name="Barry K."/>
            <person name="Clum A."/>
            <person name="Na H."/>
            <person name="Ledsgaard L."/>
            <person name="Lin J."/>
            <person name="Lipzen A."/>
            <person name="Kuo A."/>
            <person name="Riley R."/>
            <person name="Mondo S."/>
            <person name="Labutti K."/>
            <person name="Haridas S."/>
            <person name="Pangalinan J."/>
            <person name="Salamov A.A."/>
            <person name="Simmons B.A."/>
            <person name="Magnuson J.K."/>
            <person name="Chen J."/>
            <person name="Drula E."/>
            <person name="Henrissat B."/>
            <person name="Wiebenga A."/>
            <person name="Lubbers R.J."/>
            <person name="Gomes A.C."/>
            <person name="Makela M.R."/>
            <person name="Stajich J."/>
            <person name="Grigoriev I.V."/>
            <person name="Mortensen U.H."/>
            <person name="De Vries R.P."/>
            <person name="Baker S.E."/>
            <person name="Andersen M.R."/>
        </authorList>
    </citation>
    <scope>NUCLEOTIDE SEQUENCE [LARGE SCALE GENOMIC DNA]</scope>
    <source>
        <strain evidence="2 3">CBS 123904</strain>
    </source>
</reference>
<dbReference type="Proteomes" id="UP001610446">
    <property type="component" value="Unassembled WGS sequence"/>
</dbReference>
<accession>A0ABR4IK23</accession>
<sequence>MHNLGARWQHSHAHAISRQIYPLSLAKMAPSKIDSPSRKHITQVQIKPLLRRVSQNGSPSTSIDLSRSSFEHSSGLGIYTSHERDSVQNDLYTNFPARRKLSDFHRRSTSGTSQLSTASSSSLGKPGSQYVHPMRLAPREYTPPLAAHSCQNSYFEHDTPESVDVLNHSTTEINDQAGRASSGPRPRLSLHIQDNSFTRLPGASQTNITGRSSFGYSRDNGSTLDTTTSPTSRSSLDFVFRSRTRTSIDPVSRAATVQAARQAFEEKEAAKTRKFEQQRIKAEERQLKKNVKEHASLRQGDAPLRQANIQETIPRTSRAPHHSGSSPNWKSQSKSTWMLFLTWLRTRVFKVRRRVKLSHK</sequence>
<protein>
    <submittedName>
        <fullName evidence="2">Uncharacterized protein</fullName>
    </submittedName>
</protein>
<dbReference type="EMBL" id="JBFXLU010000374">
    <property type="protein sequence ID" value="KAL2828115.1"/>
    <property type="molecule type" value="Genomic_DNA"/>
</dbReference>
<name>A0ABR4IK23_9EURO</name>
<feature type="region of interest" description="Disordered" evidence="1">
    <location>
        <begin position="198"/>
        <end position="233"/>
    </location>
</feature>
<proteinExistence type="predicted"/>
<gene>
    <name evidence="2" type="ORF">BJY01DRAFT_228680</name>
</gene>